<reference evidence="1 2" key="1">
    <citation type="journal article" date="2024" name="Plant Biotechnol. J.">
        <title>Genome and CRISPR/Cas9 system of a widespread forest tree (Populus alba) in the world.</title>
        <authorList>
            <person name="Liu Y.J."/>
            <person name="Jiang P.F."/>
            <person name="Han X.M."/>
            <person name="Li X.Y."/>
            <person name="Wang H.M."/>
            <person name="Wang Y.J."/>
            <person name="Wang X.X."/>
            <person name="Zeng Q.Y."/>
        </authorList>
    </citation>
    <scope>NUCLEOTIDE SEQUENCE [LARGE SCALE GENOMIC DNA]</scope>
    <source>
        <strain evidence="2">cv. PAL-ZL1</strain>
    </source>
</reference>
<comment type="caution">
    <text evidence="1">The sequence shown here is derived from an EMBL/GenBank/DDBJ whole genome shotgun (WGS) entry which is preliminary data.</text>
</comment>
<organism evidence="1 2">
    <name type="scientific">Populus alba</name>
    <name type="common">White poplar</name>
    <dbReference type="NCBI Taxonomy" id="43335"/>
    <lineage>
        <taxon>Eukaryota</taxon>
        <taxon>Viridiplantae</taxon>
        <taxon>Streptophyta</taxon>
        <taxon>Embryophyta</taxon>
        <taxon>Tracheophyta</taxon>
        <taxon>Spermatophyta</taxon>
        <taxon>Magnoliopsida</taxon>
        <taxon>eudicotyledons</taxon>
        <taxon>Gunneridae</taxon>
        <taxon>Pentapetalae</taxon>
        <taxon>rosids</taxon>
        <taxon>fabids</taxon>
        <taxon>Malpighiales</taxon>
        <taxon>Salicaceae</taxon>
        <taxon>Saliceae</taxon>
        <taxon>Populus</taxon>
    </lineage>
</organism>
<accession>A0ACC4AYY6</accession>
<sequence length="117" mass="13772">MKRKGRSCKEIEIRDKERQRVYMWKTFLQVFVYLQTSYYAEQDCLRIGRGNVVIFPATKPHHATACLLFITKLISCPKQHLKQEQGIRIDMLQSNNVLSLSGNQEMNKLTRIGRQEK</sequence>
<evidence type="ECO:0000313" key="2">
    <source>
        <dbReference type="Proteomes" id="UP000309997"/>
    </source>
</evidence>
<evidence type="ECO:0000313" key="1">
    <source>
        <dbReference type="EMBL" id="KAL3571276.1"/>
    </source>
</evidence>
<keyword evidence="2" id="KW-1185">Reference proteome</keyword>
<name>A0ACC4AYY6_POPAL</name>
<gene>
    <name evidence="1" type="ORF">D5086_028525</name>
</gene>
<proteinExistence type="predicted"/>
<protein>
    <submittedName>
        <fullName evidence="1">Uncharacterized protein</fullName>
    </submittedName>
</protein>
<dbReference type="EMBL" id="RCHU02000015">
    <property type="protein sequence ID" value="KAL3571276.1"/>
    <property type="molecule type" value="Genomic_DNA"/>
</dbReference>
<dbReference type="Proteomes" id="UP000309997">
    <property type="component" value="Unassembled WGS sequence"/>
</dbReference>